<keyword evidence="3" id="KW-1185">Reference proteome</keyword>
<evidence type="ECO:0000256" key="1">
    <source>
        <dbReference type="SAM" id="SignalP"/>
    </source>
</evidence>
<dbReference type="PANTHER" id="PTHR21180:SF32">
    <property type="entry name" value="ENDONUCLEASE_EXONUCLEASE_PHOSPHATASE FAMILY DOMAIN-CONTAINING PROTEIN 1"/>
    <property type="match status" value="1"/>
</dbReference>
<dbReference type="AlphaFoldDB" id="A0A4P7P171"/>
<dbReference type="PANTHER" id="PTHR21180">
    <property type="entry name" value="ENDONUCLEASE/EXONUCLEASE/PHOSPHATASE FAMILY DOMAIN-CONTAINING PROTEIN 1"/>
    <property type="match status" value="1"/>
</dbReference>
<organism evidence="2 3">
    <name type="scientific">Hydrogenovibrio crunogenus</name>
    <dbReference type="NCBI Taxonomy" id="39765"/>
    <lineage>
        <taxon>Bacteria</taxon>
        <taxon>Pseudomonadati</taxon>
        <taxon>Pseudomonadota</taxon>
        <taxon>Gammaproteobacteria</taxon>
        <taxon>Thiotrichales</taxon>
        <taxon>Piscirickettsiaceae</taxon>
        <taxon>Hydrogenovibrio</taxon>
    </lineage>
</organism>
<dbReference type="RefSeq" id="WP_135796296.1">
    <property type="nucleotide sequence ID" value="NZ_CP032096.1"/>
</dbReference>
<dbReference type="SUPFAM" id="SSF47781">
    <property type="entry name" value="RuvA domain 2-like"/>
    <property type="match status" value="1"/>
</dbReference>
<feature type="chain" id="PRO_5021001393" evidence="1">
    <location>
        <begin position="20"/>
        <end position="87"/>
    </location>
</feature>
<dbReference type="Gene3D" id="1.10.150.280">
    <property type="entry name" value="AF1531-like domain"/>
    <property type="match status" value="1"/>
</dbReference>
<dbReference type="GO" id="GO:0015627">
    <property type="term" value="C:type II protein secretion system complex"/>
    <property type="evidence" value="ECO:0007669"/>
    <property type="project" value="TreeGrafter"/>
</dbReference>
<dbReference type="InterPro" id="IPR010994">
    <property type="entry name" value="RuvA_2-like"/>
</dbReference>
<gene>
    <name evidence="2" type="primary">comEA</name>
    <name evidence="2" type="ORF">GHNINEIG_01760</name>
</gene>
<dbReference type="InterPro" id="IPR051675">
    <property type="entry name" value="Endo/Exo/Phosphatase_dom_1"/>
</dbReference>
<name>A0A4P7P171_9GAMM</name>
<evidence type="ECO:0000313" key="3">
    <source>
        <dbReference type="Proteomes" id="UP000296201"/>
    </source>
</evidence>
<accession>A0A4P7P171</accession>
<evidence type="ECO:0000313" key="2">
    <source>
        <dbReference type="EMBL" id="QBZ83699.1"/>
    </source>
</evidence>
<dbReference type="Proteomes" id="UP000296201">
    <property type="component" value="Chromosome"/>
</dbReference>
<dbReference type="NCBIfam" id="TIGR00426">
    <property type="entry name" value="competence protein ComEA helix-hairpin-helix repeat region"/>
    <property type="match status" value="1"/>
</dbReference>
<feature type="signal peptide" evidence="1">
    <location>
        <begin position="1"/>
        <end position="19"/>
    </location>
</feature>
<protein>
    <submittedName>
        <fullName evidence="2">ComE operon protein 1</fullName>
    </submittedName>
</protein>
<dbReference type="GO" id="GO:0015628">
    <property type="term" value="P:protein secretion by the type II secretion system"/>
    <property type="evidence" value="ECO:0007669"/>
    <property type="project" value="TreeGrafter"/>
</dbReference>
<dbReference type="EMBL" id="CP032096">
    <property type="protein sequence ID" value="QBZ83699.1"/>
    <property type="molecule type" value="Genomic_DNA"/>
</dbReference>
<dbReference type="OrthoDB" id="7510573at2"/>
<sequence length="87" mass="9131" precursor="true">MIKLVALMFGLFLSVSVLAAPVNVNNASAEEMAASLSGVGQVKAEAIVTYRKAHGDFKTVESLGQVKGIGTKTIAKNKKDILLSDPK</sequence>
<proteinExistence type="predicted"/>
<dbReference type="Pfam" id="PF12836">
    <property type="entry name" value="HHH_3"/>
    <property type="match status" value="1"/>
</dbReference>
<dbReference type="InterPro" id="IPR004509">
    <property type="entry name" value="Competence_ComEA_HhH"/>
</dbReference>
<keyword evidence="1" id="KW-0732">Signal</keyword>
<reference evidence="2 3" key="1">
    <citation type="submission" date="2018-08" db="EMBL/GenBank/DDBJ databases">
        <title>Horizontal acquisition of hydrogen conversion ability and other habitat adaptations in Hydrogenovibrio crunogenus strains.</title>
        <authorList>
            <person name="Gonnella G."/>
            <person name="Adam N."/>
            <person name="Perner M."/>
        </authorList>
    </citation>
    <scope>NUCLEOTIDE SEQUENCE [LARGE SCALE GENOMIC DNA]</scope>
    <source>
        <strain evidence="2 3">SP-41</strain>
    </source>
</reference>